<evidence type="ECO:0000313" key="4">
    <source>
        <dbReference type="EMBL" id="MFC4311589.1"/>
    </source>
</evidence>
<dbReference type="EMBL" id="JBHSDU010000004">
    <property type="protein sequence ID" value="MFC4311589.1"/>
    <property type="molecule type" value="Genomic_DNA"/>
</dbReference>
<proteinExistence type="inferred from homology"/>
<accession>A0ABV8SZ27</accession>
<dbReference type="InterPro" id="IPR043128">
    <property type="entry name" value="Rev_trsase/Diguanyl_cyclase"/>
</dbReference>
<protein>
    <submittedName>
        <fullName evidence="4">Y-family DNA polymerase</fullName>
    </submittedName>
</protein>
<comment type="similarity">
    <text evidence="1">Belongs to the DNA polymerase type-Y family.</text>
</comment>
<dbReference type="SUPFAM" id="SSF56672">
    <property type="entry name" value="DNA/RNA polymerases"/>
    <property type="match status" value="1"/>
</dbReference>
<dbReference type="PANTHER" id="PTHR35369">
    <property type="entry name" value="BLR3025 PROTEIN-RELATED"/>
    <property type="match status" value="1"/>
</dbReference>
<dbReference type="InterPro" id="IPR001126">
    <property type="entry name" value="UmuC"/>
</dbReference>
<dbReference type="Pfam" id="PF00817">
    <property type="entry name" value="IMS"/>
    <property type="match status" value="1"/>
</dbReference>
<evidence type="ECO:0000256" key="1">
    <source>
        <dbReference type="ARBA" id="ARBA00010945"/>
    </source>
</evidence>
<dbReference type="InterPro" id="IPR050356">
    <property type="entry name" value="SulA_CellDiv_inhibitor"/>
</dbReference>
<dbReference type="RefSeq" id="WP_380600256.1">
    <property type="nucleotide sequence ID" value="NZ_JBHSDU010000004.1"/>
</dbReference>
<keyword evidence="2" id="KW-0227">DNA damage</keyword>
<dbReference type="Gene3D" id="3.40.1170.60">
    <property type="match status" value="1"/>
</dbReference>
<dbReference type="PANTHER" id="PTHR35369:SF2">
    <property type="entry name" value="BLR3025 PROTEIN"/>
    <property type="match status" value="1"/>
</dbReference>
<dbReference type="Proteomes" id="UP001595904">
    <property type="component" value="Unassembled WGS sequence"/>
</dbReference>
<dbReference type="Gene3D" id="3.30.70.270">
    <property type="match status" value="1"/>
</dbReference>
<dbReference type="CDD" id="cd03468">
    <property type="entry name" value="PolY_like"/>
    <property type="match status" value="1"/>
</dbReference>
<feature type="domain" description="UmuC" evidence="3">
    <location>
        <begin position="60"/>
        <end position="193"/>
    </location>
</feature>
<reference evidence="5" key="1">
    <citation type="journal article" date="2019" name="Int. J. Syst. Evol. Microbiol.">
        <title>The Global Catalogue of Microorganisms (GCM) 10K type strain sequencing project: providing services to taxonomists for standard genome sequencing and annotation.</title>
        <authorList>
            <consortium name="The Broad Institute Genomics Platform"/>
            <consortium name="The Broad Institute Genome Sequencing Center for Infectious Disease"/>
            <person name="Wu L."/>
            <person name="Ma J."/>
        </authorList>
    </citation>
    <scope>NUCLEOTIDE SEQUENCE [LARGE SCALE GENOMIC DNA]</scope>
    <source>
        <strain evidence="5">CGMCC 1.10759</strain>
    </source>
</reference>
<gene>
    <name evidence="4" type="ORF">ACFPN2_20995</name>
</gene>
<organism evidence="4 5">
    <name type="scientific">Steroidobacter flavus</name>
    <dbReference type="NCBI Taxonomy" id="1842136"/>
    <lineage>
        <taxon>Bacteria</taxon>
        <taxon>Pseudomonadati</taxon>
        <taxon>Pseudomonadota</taxon>
        <taxon>Gammaproteobacteria</taxon>
        <taxon>Steroidobacterales</taxon>
        <taxon>Steroidobacteraceae</taxon>
        <taxon>Steroidobacter</taxon>
    </lineage>
</organism>
<dbReference type="InterPro" id="IPR043502">
    <property type="entry name" value="DNA/RNA_pol_sf"/>
</dbReference>
<evidence type="ECO:0000313" key="5">
    <source>
        <dbReference type="Proteomes" id="UP001595904"/>
    </source>
</evidence>
<keyword evidence="5" id="KW-1185">Reference proteome</keyword>
<name>A0ABV8SZ27_9GAMM</name>
<evidence type="ECO:0000256" key="2">
    <source>
        <dbReference type="ARBA" id="ARBA00022763"/>
    </source>
</evidence>
<sequence>MSAALQLTLFDPPAHAVASVRAPIEVAQAPTPTPARSPKRSQAWLALHFADLARAAAYQAAVPERRALLDASAWAVIDTDRLKHVVACNERAWRHGVRPGHRMNAAIALCASLELVSREVASETHLLERIATTCLEFTSAVSVQPPNEVLLEVRGSFRLFGGAQALIARLEAALANLDAGLQVALAPTARAAQWLARASNAPRVCLPRELPGILSAVPIASLHWPLAIELQLMRFGVGTVADLMRLSRKDLARRIGAGPVHELAQALGRTPWLQRGWSTPPGYHDRVLLEFEIETTTLLEKMLERPLARLQRTLIGAARAIDELTLTLKHREGATALHLRLQQASSDTAHVASLLHEHLDRLTLRAPVREVAIEAPRLLLAQPHHQVLALDPDTRAELPELAERKARLLERLQSRFGVPAVRALISRAHHVPECAQANAAPCATTPAVAPPAHLPRRPLWLFREPTPATREYREGAFRIVSSPETIEAEPWDGPSVRRAYYRAHASCGLECWIYRDLDLRDEWFVHGLFG</sequence>
<evidence type="ECO:0000259" key="3">
    <source>
        <dbReference type="Pfam" id="PF00817"/>
    </source>
</evidence>
<comment type="caution">
    <text evidence="4">The sequence shown here is derived from an EMBL/GenBank/DDBJ whole genome shotgun (WGS) entry which is preliminary data.</text>
</comment>